<keyword evidence="4" id="KW-1185">Reference proteome</keyword>
<gene>
    <name evidence="3" type="ORF">IWW39_001851</name>
</gene>
<sequence>MQYTFLGSSSAKHGGHNNEQLSMGVDQWLNVSPCGSRPSSIVVESHVSNSFLSPTARSTDTKSLSDDAVESSPIAADRLYRPSEQGAVAALCLHSSPGDSIDGPLEISLYAGLSSIGGSVSCERNRTGDQDVCLPIAQAIDAAIDIDDGLHVLYDYGSAEGVFLGHRRARVKCGAGYVISDGKLVWFGEVSFWYRVLDDPRRSKSPTPPWRDMYPTEITPGMHRPPYLHSKALVDTMHGLPAALRLPPPSSPLDPTSASARDGPLTMARSAVPNGEDCESRPRATRLRREVAAPAISLSPALLLSALGSPPGGPLSLLAHGSPSGTAMSYHGSPREVVDDFGFSTGLVNSPRYESDSEESIAKDTEILSSDDDESQLHGHSPPRVQLHSVHSSLRIAELRVDGDTRASGSDDELQSRAPTEVPSTGPPSPLPVEAPPTQPISPSRLPPQRLLNSASRGSSAGDALLGRKQQSEHTSGTQTINPPTVDPLLVYFPQPSALVCAPSRVILVGPHNSGSPYLQQAALPRYPYDVEGMESFLRSATQNTPPTQPETEAADGLESNQLSVDTMQGSDFSQNFISPPPPTAAIPSALRSMGTGSARMSVDSTDTQSSKEKSPALAAQSVSSAQESTATPVIAHRLTTSSKRHRRSIDNYTDEDDDDEVGDGEAIVVVCETPAKRNAPSGHPVSRSGSRLSTSSTRSLSSSAFAIASSMRSLQRFNTPTSMSSRIRQARHTPLNLRSSTPLPPLRMETPSRTPLTRASNGRSSASSNYPSLPPTAPLVSGSVRSAGIEVSRPFTSRIPNDGFPDIDPGPLLETLGVNRTGRGYRRYTQGSGTPLTAVNPSHSPLMYPHGMGPGTQTYRPMAGVLESPMSIDSPTTAYTRPPVHAEALVVNKDESLLSSSPDLPHPRTLVESIVGATKKSLEKMPASASDKEQSRGDSAGVDVEALFDPLKDPLSSIPTSSKTSSEAPEGPEPFAEPVDDDTQLDHEDSIVPVKSPPRLNLRVPTKSSSYFGSSAAGSTNDVLVEAEPGGQQQPATNVWINSDGVPPADAQVKEQPAKPTRSANALRRGRGTGRVRGRGGKIADAQASSPLTPAATRSTISPAGSRSNTLSDSLRKLPGKPGSKRTGLSVSRRTPIAKRLASPIGAKGTQSASESPTPKVAGVTTRALTATAVSARPPRLAPSGDSSLLQQDPVDVKPRVYGAKARAGGRVSHRNLGLAQTTPTKAQLPTLPPKPRAADKTAPLPSVTRLTRQHSSDASGIRMVALTGFLGDDLDQVVRKLEAHGLSVTDNPLIADVCVRQGKLGRTLKVLCALARGIPVVSPNWVSDLGSVALRTRSTSALKTLASLALAHLLIDRVTEREWGFALADTLCKAREMSGGGLLAGFCVYVTPSVTRPDPASLTIMVRSAGAFVLNDFGRDEERILRGEDNVQPDPHVSRRSASATAPDLIRGECDTPVTAADCVLAGELTDSTEPDDDEDEDWSASNTRNRRGSGGGVTSSGGGKPRRKRKTLPKLTSVEYESSDDGDGTLNTNRFKLKSEPSMVFAPPQGPITPVRNRGASESPSMRQHASSANKRRRILESPNISAVSTHFACASDAGLGLATVSFDPQCSRQDMATMLAARKSELGIPDDTRLLVVSANTDPALQKTWETHGAVVVDPELIIQSIIHCSRQF</sequence>
<feature type="compositionally biased region" description="Polar residues" evidence="1">
    <location>
        <begin position="1563"/>
        <end position="1576"/>
    </location>
</feature>
<feature type="compositionally biased region" description="Low complexity" evidence="1">
    <location>
        <begin position="957"/>
        <end position="978"/>
    </location>
</feature>
<feature type="region of interest" description="Disordered" evidence="1">
    <location>
        <begin position="1470"/>
        <end position="1578"/>
    </location>
</feature>
<comment type="caution">
    <text evidence="3">The sequence shown here is derived from an EMBL/GenBank/DDBJ whole genome shotgun (WGS) entry which is preliminary data.</text>
</comment>
<feature type="compositionally biased region" description="Basic residues" evidence="1">
    <location>
        <begin position="1069"/>
        <end position="1081"/>
    </location>
</feature>
<proteinExistence type="predicted"/>
<dbReference type="CDD" id="cd17744">
    <property type="entry name" value="BRCT_MDC1_rpt1"/>
    <property type="match status" value="1"/>
</dbReference>
<dbReference type="Gene3D" id="3.40.50.10190">
    <property type="entry name" value="BRCT domain"/>
    <property type="match status" value="1"/>
</dbReference>
<feature type="compositionally biased region" description="Polar residues" evidence="1">
    <location>
        <begin position="1088"/>
        <end position="1114"/>
    </location>
</feature>
<dbReference type="InterPro" id="IPR001357">
    <property type="entry name" value="BRCT_dom"/>
</dbReference>
<dbReference type="OrthoDB" id="342264at2759"/>
<evidence type="ECO:0000256" key="1">
    <source>
        <dbReference type="SAM" id="MobiDB-lite"/>
    </source>
</evidence>
<feature type="compositionally biased region" description="Low complexity" evidence="1">
    <location>
        <begin position="1009"/>
        <end position="1018"/>
    </location>
</feature>
<feature type="compositionally biased region" description="Low complexity" evidence="1">
    <location>
        <begin position="759"/>
        <end position="770"/>
    </location>
</feature>
<evidence type="ECO:0000313" key="4">
    <source>
        <dbReference type="Proteomes" id="UP001151516"/>
    </source>
</evidence>
<dbReference type="SUPFAM" id="SSF52113">
    <property type="entry name" value="BRCT domain"/>
    <property type="match status" value="1"/>
</dbReference>
<feature type="compositionally biased region" description="Pro residues" evidence="1">
    <location>
        <begin position="425"/>
        <end position="440"/>
    </location>
</feature>
<feature type="compositionally biased region" description="Polar residues" evidence="1">
    <location>
        <begin position="1032"/>
        <end position="1042"/>
    </location>
</feature>
<evidence type="ECO:0000313" key="3">
    <source>
        <dbReference type="EMBL" id="KAJ2688972.1"/>
    </source>
</evidence>
<feature type="compositionally biased region" description="Low complexity" evidence="1">
    <location>
        <begin position="687"/>
        <end position="700"/>
    </location>
</feature>
<reference evidence="3" key="1">
    <citation type="submission" date="2022-07" db="EMBL/GenBank/DDBJ databases">
        <title>Phylogenomic reconstructions and comparative analyses of Kickxellomycotina fungi.</title>
        <authorList>
            <person name="Reynolds N.K."/>
            <person name="Stajich J.E."/>
            <person name="Barry K."/>
            <person name="Grigoriev I.V."/>
            <person name="Crous P."/>
            <person name="Smith M.E."/>
        </authorList>
    </citation>
    <scope>NUCLEOTIDE SEQUENCE</scope>
    <source>
        <strain evidence="3">CBS 109367</strain>
    </source>
</reference>
<feature type="compositionally biased region" description="Acidic residues" evidence="1">
    <location>
        <begin position="1473"/>
        <end position="1485"/>
    </location>
</feature>
<feature type="region of interest" description="Disordered" evidence="1">
    <location>
        <begin position="950"/>
        <end position="1018"/>
    </location>
</feature>
<feature type="region of interest" description="Disordered" evidence="1">
    <location>
        <begin position="1030"/>
        <end position="1193"/>
    </location>
</feature>
<dbReference type="EMBL" id="JANBTX010000035">
    <property type="protein sequence ID" value="KAJ2688972.1"/>
    <property type="molecule type" value="Genomic_DNA"/>
</dbReference>
<dbReference type="Proteomes" id="UP001151516">
    <property type="component" value="Unassembled WGS sequence"/>
</dbReference>
<evidence type="ECO:0000259" key="2">
    <source>
        <dbReference type="Pfam" id="PF00533"/>
    </source>
</evidence>
<feature type="region of interest" description="Disordered" evidence="1">
    <location>
        <begin position="719"/>
        <end position="782"/>
    </location>
</feature>
<dbReference type="InterPro" id="IPR036420">
    <property type="entry name" value="BRCT_dom_sf"/>
</dbReference>
<name>A0A9W8GMF1_9FUNG</name>
<feature type="region of interest" description="Disordered" evidence="1">
    <location>
        <begin position="674"/>
        <end position="700"/>
    </location>
</feature>
<feature type="region of interest" description="Disordered" evidence="1">
    <location>
        <begin position="595"/>
        <end position="662"/>
    </location>
</feature>
<feature type="region of interest" description="Disordered" evidence="1">
    <location>
        <begin position="370"/>
        <end position="391"/>
    </location>
</feature>
<dbReference type="InterPro" id="IPR008984">
    <property type="entry name" value="SMAD_FHA_dom_sf"/>
</dbReference>
<organism evidence="3 4">
    <name type="scientific">Coemansia spiralis</name>
    <dbReference type="NCBI Taxonomy" id="417178"/>
    <lineage>
        <taxon>Eukaryota</taxon>
        <taxon>Fungi</taxon>
        <taxon>Fungi incertae sedis</taxon>
        <taxon>Zoopagomycota</taxon>
        <taxon>Kickxellomycotina</taxon>
        <taxon>Kickxellomycetes</taxon>
        <taxon>Kickxellales</taxon>
        <taxon>Kickxellaceae</taxon>
        <taxon>Coemansia</taxon>
    </lineage>
</organism>
<feature type="compositionally biased region" description="Polar residues" evidence="1">
    <location>
        <begin position="719"/>
        <end position="728"/>
    </location>
</feature>
<feature type="compositionally biased region" description="Polar residues" evidence="1">
    <location>
        <begin position="621"/>
        <end position="632"/>
    </location>
</feature>
<feature type="region of interest" description="Disordered" evidence="1">
    <location>
        <begin position="403"/>
        <end position="484"/>
    </location>
</feature>
<feature type="compositionally biased region" description="Gly residues" evidence="1">
    <location>
        <begin position="1495"/>
        <end position="1506"/>
    </location>
</feature>
<protein>
    <recommendedName>
        <fullName evidence="2">BRCT domain-containing protein</fullName>
    </recommendedName>
</protein>
<feature type="domain" description="BRCT" evidence="2">
    <location>
        <begin position="1266"/>
        <end position="1330"/>
    </location>
</feature>
<feature type="compositionally biased region" description="Polar residues" evidence="1">
    <location>
        <begin position="473"/>
        <end position="483"/>
    </location>
</feature>
<feature type="compositionally biased region" description="Acidic residues" evidence="1">
    <location>
        <begin position="653"/>
        <end position="662"/>
    </location>
</feature>
<dbReference type="SUPFAM" id="SSF49879">
    <property type="entry name" value="SMAD/FHA domain"/>
    <property type="match status" value="1"/>
</dbReference>
<feature type="region of interest" description="Disordered" evidence="1">
    <location>
        <begin position="1427"/>
        <end position="1453"/>
    </location>
</feature>
<accession>A0A9W8GMF1</accession>
<dbReference type="Pfam" id="PF00533">
    <property type="entry name" value="BRCT"/>
    <property type="match status" value="1"/>
</dbReference>